<comment type="caution">
    <text evidence="1">The sequence shown here is derived from an EMBL/GenBank/DDBJ whole genome shotgun (WGS) entry which is preliminary data.</text>
</comment>
<evidence type="ECO:0000313" key="1">
    <source>
        <dbReference type="EMBL" id="MBT0723098.1"/>
    </source>
</evidence>
<dbReference type="RefSeq" id="WP_214235480.1">
    <property type="nucleotide sequence ID" value="NZ_JABBFR010000001.1"/>
</dbReference>
<sequence>MAKKSRVYKVKVRTAHGGEYIYNMPVPGASKAHVFSEMNSPDMAVLDITYLYWCDIQLIGYGSGDYFFKLTTKKGHEFTYEAGDFGWSHLNFQFKQDVDAMIDEIERSQGRHDY</sequence>
<protein>
    <submittedName>
        <fullName evidence="1">Uncharacterized protein</fullName>
    </submittedName>
</protein>
<organism evidence="1 2">
    <name type="scientific">Rosenbergiella gaditana</name>
    <dbReference type="NCBI Taxonomy" id="2726987"/>
    <lineage>
        <taxon>Bacteria</taxon>
        <taxon>Pseudomonadati</taxon>
        <taxon>Pseudomonadota</taxon>
        <taxon>Gammaproteobacteria</taxon>
        <taxon>Enterobacterales</taxon>
        <taxon>Erwiniaceae</taxon>
        <taxon>Rosenbergiella</taxon>
    </lineage>
</organism>
<dbReference type="EMBL" id="JABBFR010000001">
    <property type="protein sequence ID" value="MBT0723098.1"/>
    <property type="molecule type" value="Genomic_DNA"/>
</dbReference>
<evidence type="ECO:0000313" key="2">
    <source>
        <dbReference type="Proteomes" id="UP000790096"/>
    </source>
</evidence>
<keyword evidence="2" id="KW-1185">Reference proteome</keyword>
<name>A0ABS5SSQ5_9GAMM</name>
<proteinExistence type="predicted"/>
<gene>
    <name evidence="1" type="ORF">HH682_01310</name>
</gene>
<dbReference type="Proteomes" id="UP000790096">
    <property type="component" value="Unassembled WGS sequence"/>
</dbReference>
<accession>A0ABS5SSQ5</accession>
<reference evidence="1 2" key="1">
    <citation type="submission" date="2020-04" db="EMBL/GenBank/DDBJ databases">
        <title>Genome sequencing of Rosenbergiella species.</title>
        <authorList>
            <person name="Alvarez-Perez S."/>
            <person name="Lievens B."/>
        </authorList>
    </citation>
    <scope>NUCLEOTIDE SEQUENCE [LARGE SCALE GENOMIC DNA]</scope>
    <source>
        <strain evidence="1 2">S61</strain>
    </source>
</reference>